<dbReference type="InterPro" id="IPR013342">
    <property type="entry name" value="Mandelate_racemase_C"/>
</dbReference>
<evidence type="ECO:0000259" key="4">
    <source>
        <dbReference type="SMART" id="SM00922"/>
    </source>
</evidence>
<dbReference type="SFLD" id="SFLDG00179">
    <property type="entry name" value="mandelate_racemase"/>
    <property type="match status" value="1"/>
</dbReference>
<dbReference type="InterPro" id="IPR029017">
    <property type="entry name" value="Enolase-like_N"/>
</dbReference>
<name>A0A382KED5_9ZZZZ</name>
<dbReference type="EMBL" id="UINC01079596">
    <property type="protein sequence ID" value="SVC21732.1"/>
    <property type="molecule type" value="Genomic_DNA"/>
</dbReference>
<dbReference type="SFLD" id="SFLDS00001">
    <property type="entry name" value="Enolase"/>
    <property type="match status" value="1"/>
</dbReference>
<keyword evidence="2" id="KW-0479">Metal-binding</keyword>
<dbReference type="GO" id="GO:0016836">
    <property type="term" value="F:hydro-lyase activity"/>
    <property type="evidence" value="ECO:0007669"/>
    <property type="project" value="TreeGrafter"/>
</dbReference>
<dbReference type="PANTHER" id="PTHR13794:SF58">
    <property type="entry name" value="MITOCHONDRIAL ENOLASE SUPERFAMILY MEMBER 1"/>
    <property type="match status" value="1"/>
</dbReference>
<dbReference type="InterPro" id="IPR036849">
    <property type="entry name" value="Enolase-like_C_sf"/>
</dbReference>
<dbReference type="AlphaFoldDB" id="A0A382KED5"/>
<evidence type="ECO:0000256" key="3">
    <source>
        <dbReference type="ARBA" id="ARBA00022842"/>
    </source>
</evidence>
<feature type="domain" description="Mandelate racemase/muconate lactonizing enzyme C-terminal" evidence="4">
    <location>
        <begin position="146"/>
        <end position="243"/>
    </location>
</feature>
<dbReference type="PANTHER" id="PTHR13794">
    <property type="entry name" value="ENOLASE SUPERFAMILY, MANDELATE RACEMASE"/>
    <property type="match status" value="1"/>
</dbReference>
<dbReference type="SMART" id="SM00922">
    <property type="entry name" value="MR_MLE"/>
    <property type="match status" value="1"/>
</dbReference>
<dbReference type="Gene3D" id="3.20.20.120">
    <property type="entry name" value="Enolase-like C-terminal domain"/>
    <property type="match status" value="1"/>
</dbReference>
<dbReference type="SUPFAM" id="SSF51604">
    <property type="entry name" value="Enolase C-terminal domain-like"/>
    <property type="match status" value="1"/>
</dbReference>
<evidence type="ECO:0000256" key="1">
    <source>
        <dbReference type="ARBA" id="ARBA00001946"/>
    </source>
</evidence>
<reference evidence="5" key="1">
    <citation type="submission" date="2018-05" db="EMBL/GenBank/DDBJ databases">
        <authorList>
            <person name="Lanie J.A."/>
            <person name="Ng W.-L."/>
            <person name="Kazmierczak K.M."/>
            <person name="Andrzejewski T.M."/>
            <person name="Davidsen T.M."/>
            <person name="Wayne K.J."/>
            <person name="Tettelin H."/>
            <person name="Glass J.I."/>
            <person name="Rusch D."/>
            <person name="Podicherti R."/>
            <person name="Tsui H.-C.T."/>
            <person name="Winkler M.E."/>
        </authorList>
    </citation>
    <scope>NUCLEOTIDE SEQUENCE</scope>
</reference>
<dbReference type="Gene3D" id="3.30.390.10">
    <property type="entry name" value="Enolase-like, N-terminal domain"/>
    <property type="match status" value="1"/>
</dbReference>
<dbReference type="GO" id="GO:0016052">
    <property type="term" value="P:carbohydrate catabolic process"/>
    <property type="evidence" value="ECO:0007669"/>
    <property type="project" value="TreeGrafter"/>
</dbReference>
<proteinExistence type="predicted"/>
<feature type="non-terminal residue" evidence="5">
    <location>
        <position position="339"/>
    </location>
</feature>
<gene>
    <name evidence="5" type="ORF">METZ01_LOCUS274586</name>
</gene>
<dbReference type="GO" id="GO:0000287">
    <property type="term" value="F:magnesium ion binding"/>
    <property type="evidence" value="ECO:0007669"/>
    <property type="project" value="TreeGrafter"/>
</dbReference>
<dbReference type="Pfam" id="PF13378">
    <property type="entry name" value="MR_MLE_C"/>
    <property type="match status" value="1"/>
</dbReference>
<evidence type="ECO:0000313" key="5">
    <source>
        <dbReference type="EMBL" id="SVC21732.1"/>
    </source>
</evidence>
<sequence>MDMRIARIEVRCCRHKAVQLAAESLRESAEQTGLEFLVVTLTTRDGARASSFGFAGRSARGSGELAAAAMRPFLTGRDCRDREGIWQAFRTEDRWWNLLPIYSYGPFDIALWLLAAEAAGQPLYKFIGACRDTVPTYCSSLVLPTPQAYAAEAVAVKGEGYKAYKVHPRGQDFGEDLAIHRSVRDAVGPDFTLMSDPVGCFNLEDAIRFGRELEHMNYLWLEEPLFDENIHSLRELSRVLDIPIVGTEVIAKHPYSVAECISTRVVDRVRADVSWTGGITGVLKTATLAEAFGVNCEIHTSILHPLELVNLHCAAAVSNCSYFELLTPVQTFAFGLVEP</sequence>
<dbReference type="SUPFAM" id="SSF54826">
    <property type="entry name" value="Enolase N-terminal domain-like"/>
    <property type="match status" value="1"/>
</dbReference>
<dbReference type="InterPro" id="IPR029065">
    <property type="entry name" value="Enolase_C-like"/>
</dbReference>
<keyword evidence="3" id="KW-0460">Magnesium</keyword>
<accession>A0A382KED5</accession>
<comment type="cofactor">
    <cofactor evidence="1">
        <name>Mg(2+)</name>
        <dbReference type="ChEBI" id="CHEBI:18420"/>
    </cofactor>
</comment>
<organism evidence="5">
    <name type="scientific">marine metagenome</name>
    <dbReference type="NCBI Taxonomy" id="408172"/>
    <lineage>
        <taxon>unclassified sequences</taxon>
        <taxon>metagenomes</taxon>
        <taxon>ecological metagenomes</taxon>
    </lineage>
</organism>
<dbReference type="InterPro" id="IPR046945">
    <property type="entry name" value="RHMD-like"/>
</dbReference>
<evidence type="ECO:0000256" key="2">
    <source>
        <dbReference type="ARBA" id="ARBA00022723"/>
    </source>
</evidence>
<protein>
    <recommendedName>
        <fullName evidence="4">Mandelate racemase/muconate lactonizing enzyme C-terminal domain-containing protein</fullName>
    </recommendedName>
</protein>